<protein>
    <submittedName>
        <fullName evidence="1 3">Uncharacterized protein</fullName>
    </submittedName>
</protein>
<evidence type="ECO:0000313" key="1">
    <source>
        <dbReference type="EMBL" id="VDD87621.1"/>
    </source>
</evidence>
<reference evidence="3" key="1">
    <citation type="submission" date="2017-02" db="UniProtKB">
        <authorList>
            <consortium name="WormBaseParasite"/>
        </authorList>
    </citation>
    <scope>IDENTIFICATION</scope>
</reference>
<evidence type="ECO:0000313" key="3">
    <source>
        <dbReference type="WBParaSite" id="EVEC_0000305601-mRNA-1"/>
    </source>
</evidence>
<accession>A0A0N4UZJ9</accession>
<dbReference type="EMBL" id="UXUI01007446">
    <property type="protein sequence ID" value="VDD87621.1"/>
    <property type="molecule type" value="Genomic_DNA"/>
</dbReference>
<sequence>MHYLDLRRRKLMNCTHARSGRDPANLSPPPNRHPVILTCSKGQLTHVLEVTPTLNRFNLTFWTGFDSLLQCASTSDFMRFYSSSGKNPLRAPTTTELSVLQELYREA</sequence>
<dbReference type="Proteomes" id="UP000274131">
    <property type="component" value="Unassembled WGS sequence"/>
</dbReference>
<name>A0A0N4UZJ9_ENTVE</name>
<dbReference type="AlphaFoldDB" id="A0A0N4UZJ9"/>
<organism evidence="3">
    <name type="scientific">Enterobius vermicularis</name>
    <name type="common">Human pinworm</name>
    <dbReference type="NCBI Taxonomy" id="51028"/>
    <lineage>
        <taxon>Eukaryota</taxon>
        <taxon>Metazoa</taxon>
        <taxon>Ecdysozoa</taxon>
        <taxon>Nematoda</taxon>
        <taxon>Chromadorea</taxon>
        <taxon>Rhabditida</taxon>
        <taxon>Spirurina</taxon>
        <taxon>Oxyuridomorpha</taxon>
        <taxon>Oxyuroidea</taxon>
        <taxon>Oxyuridae</taxon>
        <taxon>Enterobius</taxon>
    </lineage>
</organism>
<evidence type="ECO:0000313" key="2">
    <source>
        <dbReference type="Proteomes" id="UP000274131"/>
    </source>
</evidence>
<proteinExistence type="predicted"/>
<reference evidence="1 2" key="2">
    <citation type="submission" date="2018-10" db="EMBL/GenBank/DDBJ databases">
        <authorList>
            <consortium name="Pathogen Informatics"/>
        </authorList>
    </citation>
    <scope>NUCLEOTIDE SEQUENCE [LARGE SCALE GENOMIC DNA]</scope>
</reference>
<keyword evidence="2" id="KW-1185">Reference proteome</keyword>
<gene>
    <name evidence="1" type="ORF">EVEC_LOCUS2764</name>
</gene>
<dbReference type="WBParaSite" id="EVEC_0000305601-mRNA-1">
    <property type="protein sequence ID" value="EVEC_0000305601-mRNA-1"/>
    <property type="gene ID" value="EVEC_0000305601"/>
</dbReference>